<name>A0AAW0HER0_MYOGA</name>
<feature type="domain" description="CFAP47-like immunoglobulin-like" evidence="1">
    <location>
        <begin position="157"/>
        <end position="299"/>
    </location>
</feature>
<keyword evidence="3" id="KW-1185">Reference proteome</keyword>
<organism evidence="2 3">
    <name type="scientific">Myodes glareolus</name>
    <name type="common">Bank vole</name>
    <name type="synonym">Clethrionomys glareolus</name>
    <dbReference type="NCBI Taxonomy" id="447135"/>
    <lineage>
        <taxon>Eukaryota</taxon>
        <taxon>Metazoa</taxon>
        <taxon>Chordata</taxon>
        <taxon>Craniata</taxon>
        <taxon>Vertebrata</taxon>
        <taxon>Euteleostomi</taxon>
        <taxon>Mammalia</taxon>
        <taxon>Eutheria</taxon>
        <taxon>Euarchontoglires</taxon>
        <taxon>Glires</taxon>
        <taxon>Rodentia</taxon>
        <taxon>Myomorpha</taxon>
        <taxon>Muroidea</taxon>
        <taxon>Cricetidae</taxon>
        <taxon>Arvicolinae</taxon>
        <taxon>Myodes</taxon>
    </lineage>
</organism>
<dbReference type="Pfam" id="PF26579">
    <property type="entry name" value="Ig_CFAP47"/>
    <property type="match status" value="1"/>
</dbReference>
<dbReference type="InterPro" id="IPR058952">
    <property type="entry name" value="Ig_CFAP47"/>
</dbReference>
<dbReference type="AlphaFoldDB" id="A0AAW0HER0"/>
<dbReference type="PANTHER" id="PTHR45912">
    <property type="entry name" value="CILIA- AND FLAGELLA-ASSOCIATED PROTEIN 47"/>
    <property type="match status" value="1"/>
</dbReference>
<dbReference type="GO" id="GO:0005929">
    <property type="term" value="C:cilium"/>
    <property type="evidence" value="ECO:0007669"/>
    <property type="project" value="TreeGrafter"/>
</dbReference>
<reference evidence="2 3" key="1">
    <citation type="journal article" date="2023" name="bioRxiv">
        <title>Conserved and derived expression patterns and positive selection on dental genes reveal complex evolutionary context of ever-growing rodent molars.</title>
        <authorList>
            <person name="Calamari Z.T."/>
            <person name="Song A."/>
            <person name="Cohen E."/>
            <person name="Akter M."/>
            <person name="Roy R.D."/>
            <person name="Hallikas O."/>
            <person name="Christensen M.M."/>
            <person name="Li P."/>
            <person name="Marangoni P."/>
            <person name="Jernvall J."/>
            <person name="Klein O.D."/>
        </authorList>
    </citation>
    <scope>NUCLEOTIDE SEQUENCE [LARGE SCALE GENOMIC DNA]</scope>
    <source>
        <strain evidence="2">V071</strain>
    </source>
</reference>
<comment type="caution">
    <text evidence="2">The sequence shown here is derived from an EMBL/GenBank/DDBJ whole genome shotgun (WGS) entry which is preliminary data.</text>
</comment>
<evidence type="ECO:0000313" key="2">
    <source>
        <dbReference type="EMBL" id="KAK7799980.1"/>
    </source>
</evidence>
<evidence type="ECO:0000259" key="1">
    <source>
        <dbReference type="Pfam" id="PF26579"/>
    </source>
</evidence>
<gene>
    <name evidence="2" type="ORF">U0070_003126</name>
</gene>
<proteinExistence type="predicted"/>
<evidence type="ECO:0000313" key="3">
    <source>
        <dbReference type="Proteomes" id="UP001488838"/>
    </source>
</evidence>
<protein>
    <recommendedName>
        <fullName evidence="1">CFAP47-like immunoglobulin-like domain-containing protein</fullName>
    </recommendedName>
</protein>
<dbReference type="GO" id="GO:0007288">
    <property type="term" value="P:sperm axoneme assembly"/>
    <property type="evidence" value="ECO:0007669"/>
    <property type="project" value="TreeGrafter"/>
</dbReference>
<dbReference type="Proteomes" id="UP001488838">
    <property type="component" value="Unassembled WGS sequence"/>
</dbReference>
<sequence>MRNSNPENFVMDINQKTPLVLPPHSTTEISVYFHPSGLGRDGHETCINFYCTQFKEWKFHLFGVGLFPSPIDAQRITTILGLQASVMIHFKNPTREAVSIDLILTNKEEPKNLEIDHCWNSFLHENSAFRFSSLRRSHDRGEIQAIHWMYPIIGLPQAPPPKSSAVVIKCQANKRIEEKVEVTMIGNFFGHRPSHDKIDFVVFPKRNSIDSIYEEVDVIPKRREFEYEIEFESEEMKSNLDSSVSLYLFRKHFNTKQQLISLIFNVIFTPKKPFRTHIILKVECITDGIWRFPITLIATEPEVEDVINIQGIGLFKTAITEFRLTSQTRYY</sequence>
<dbReference type="PANTHER" id="PTHR45912:SF3">
    <property type="entry name" value="CILIA- AND FLAGELLA-ASSOCIATED PROTEIN 47"/>
    <property type="match status" value="1"/>
</dbReference>
<dbReference type="EMBL" id="JBBHLL010000580">
    <property type="protein sequence ID" value="KAK7799980.1"/>
    <property type="molecule type" value="Genomic_DNA"/>
</dbReference>
<accession>A0AAW0HER0</accession>
<feature type="non-terminal residue" evidence="2">
    <location>
        <position position="331"/>
    </location>
</feature>